<dbReference type="GO" id="GO:0046930">
    <property type="term" value="C:pore complex"/>
    <property type="evidence" value="ECO:0007669"/>
    <property type="project" value="UniProtKB-KW"/>
</dbReference>
<keyword evidence="6" id="KW-0406">Ion transport</keyword>
<feature type="domain" description="OmpA-like" evidence="11">
    <location>
        <begin position="230"/>
        <end position="348"/>
    </location>
</feature>
<evidence type="ECO:0000256" key="6">
    <source>
        <dbReference type="ARBA" id="ARBA00023065"/>
    </source>
</evidence>
<dbReference type="EMBL" id="JAPMLD010000010">
    <property type="protein sequence ID" value="MDW4825985.1"/>
    <property type="molecule type" value="Genomic_DNA"/>
</dbReference>
<dbReference type="PRINTS" id="PR01021">
    <property type="entry name" value="OMPADOMAIN"/>
</dbReference>
<comment type="subcellular location">
    <subcellularLocation>
        <location evidence="1">Cell outer membrane</location>
        <topology evidence="1">Multi-pass membrane protein</topology>
    </subcellularLocation>
</comment>
<comment type="caution">
    <text evidence="12">The sequence shown here is derived from an EMBL/GenBank/DDBJ whole genome shotgun (WGS) entry which is preliminary data.</text>
</comment>
<reference evidence="12" key="2">
    <citation type="submission" date="2022-11" db="EMBL/GenBank/DDBJ databases">
        <title>Prophages regulate Shewanella fidelis motility and biofilm formation: implications for gut colonization dynamics in Ciona robusta.</title>
        <authorList>
            <person name="Natarajan O."/>
            <person name="Gibboney S.L."/>
            <person name="Young M.N."/>
            <person name="Lim S.J."/>
            <person name="Pluta N."/>
            <person name="Atkinson C.G.F."/>
            <person name="Leigh B.A."/>
            <person name="Liberti A."/>
            <person name="Kees E."/>
            <person name="Breitbart M."/>
            <person name="Gralnick J."/>
            <person name="Dishaw L.J."/>
        </authorList>
    </citation>
    <scope>NUCLEOTIDE SEQUENCE</scope>
    <source>
        <strain evidence="12">3313</strain>
    </source>
</reference>
<evidence type="ECO:0000256" key="2">
    <source>
        <dbReference type="ARBA" id="ARBA00005710"/>
    </source>
</evidence>
<dbReference type="PANTHER" id="PTHR30329">
    <property type="entry name" value="STATOR ELEMENT OF FLAGELLAR MOTOR COMPLEX"/>
    <property type="match status" value="1"/>
</dbReference>
<evidence type="ECO:0000313" key="12">
    <source>
        <dbReference type="EMBL" id="MDR8525306.1"/>
    </source>
</evidence>
<dbReference type="GO" id="GO:0015288">
    <property type="term" value="F:porin activity"/>
    <property type="evidence" value="ECO:0007669"/>
    <property type="project" value="UniProtKB-KW"/>
</dbReference>
<dbReference type="InterPro" id="IPR036737">
    <property type="entry name" value="OmpA-like_sf"/>
</dbReference>
<keyword evidence="4" id="KW-1134">Transmembrane beta strand</keyword>
<evidence type="ECO:0000256" key="4">
    <source>
        <dbReference type="ARBA" id="ARBA00022452"/>
    </source>
</evidence>
<dbReference type="PROSITE" id="PS51123">
    <property type="entry name" value="OMPA_2"/>
    <property type="match status" value="1"/>
</dbReference>
<evidence type="ECO:0000313" key="15">
    <source>
        <dbReference type="Proteomes" id="UP001271263"/>
    </source>
</evidence>
<protein>
    <submittedName>
        <fullName evidence="12">OmpA family protein</fullName>
    </submittedName>
</protein>
<proteinExistence type="inferred from homology"/>
<dbReference type="Gene3D" id="2.40.160.20">
    <property type="match status" value="1"/>
</dbReference>
<evidence type="ECO:0000256" key="10">
    <source>
        <dbReference type="PROSITE-ProRule" id="PRU00473"/>
    </source>
</evidence>
<dbReference type="InterPro" id="IPR006664">
    <property type="entry name" value="OMP_bac"/>
</dbReference>
<accession>A0AAW8NRY4</accession>
<dbReference type="Gene3D" id="3.30.1330.60">
    <property type="entry name" value="OmpA-like domain"/>
    <property type="match status" value="1"/>
</dbReference>
<keyword evidence="8 10" id="KW-0472">Membrane</keyword>
<dbReference type="GO" id="GO:0006811">
    <property type="term" value="P:monoatomic ion transport"/>
    <property type="evidence" value="ECO:0007669"/>
    <property type="project" value="UniProtKB-KW"/>
</dbReference>
<dbReference type="CDD" id="cd07185">
    <property type="entry name" value="OmpA_C-like"/>
    <property type="match status" value="1"/>
</dbReference>
<dbReference type="Pfam" id="PF00691">
    <property type="entry name" value="OmpA"/>
    <property type="match status" value="1"/>
</dbReference>
<evidence type="ECO:0000256" key="9">
    <source>
        <dbReference type="ARBA" id="ARBA00023237"/>
    </source>
</evidence>
<dbReference type="InterPro" id="IPR006665">
    <property type="entry name" value="OmpA-like"/>
</dbReference>
<evidence type="ECO:0000313" key="13">
    <source>
        <dbReference type="EMBL" id="MDW4825985.1"/>
    </source>
</evidence>
<dbReference type="Proteomes" id="UP001271263">
    <property type="component" value="Unassembled WGS sequence"/>
</dbReference>
<keyword evidence="3" id="KW-0813">Transport</keyword>
<dbReference type="Pfam" id="PF01389">
    <property type="entry name" value="OmpA_membrane"/>
    <property type="match status" value="1"/>
</dbReference>
<dbReference type="InterPro" id="IPR000498">
    <property type="entry name" value="OmpA-like_TM_dom"/>
</dbReference>
<reference evidence="13 15" key="1">
    <citation type="journal article" date="2022" name="bioRxiv">
        <title>Prophages regulate Shewanella fidelis 3313 motility and biofilm formation: implications for gut colonization dynamics in Ciona robusta.</title>
        <authorList>
            <person name="Natarajan O."/>
            <person name="Gibboney S.L."/>
            <person name="Young M.N."/>
            <person name="Lim S.J."/>
            <person name="Pluta N."/>
            <person name="Atkinson C.G."/>
            <person name="Leigh B.A."/>
            <person name="Liberti A."/>
            <person name="Kees E.D."/>
            <person name="Breitbart M."/>
            <person name="Gralnick J.A."/>
            <person name="Dishaw L.J."/>
        </authorList>
    </citation>
    <scope>NUCLEOTIDE SEQUENCE [LARGE SCALE GENOMIC DNA]</scope>
    <source>
        <strain evidence="13 15">JG4066</strain>
    </source>
</reference>
<evidence type="ECO:0000256" key="3">
    <source>
        <dbReference type="ARBA" id="ARBA00022448"/>
    </source>
</evidence>
<keyword evidence="15" id="KW-1185">Reference proteome</keyword>
<name>A0AAW8NRY4_9GAMM</name>
<evidence type="ECO:0000256" key="5">
    <source>
        <dbReference type="ARBA" id="ARBA00022692"/>
    </source>
</evidence>
<evidence type="ECO:0000256" key="1">
    <source>
        <dbReference type="ARBA" id="ARBA00004571"/>
    </source>
</evidence>
<organism evidence="12 14">
    <name type="scientific">Shewanella fidelis</name>
    <dbReference type="NCBI Taxonomy" id="173509"/>
    <lineage>
        <taxon>Bacteria</taxon>
        <taxon>Pseudomonadati</taxon>
        <taxon>Pseudomonadota</taxon>
        <taxon>Gammaproteobacteria</taxon>
        <taxon>Alteromonadales</taxon>
        <taxon>Shewanellaceae</taxon>
        <taxon>Shewanella</taxon>
    </lineage>
</organism>
<dbReference type="InterPro" id="IPR011250">
    <property type="entry name" value="OMP/PagP_B-barrel"/>
</dbReference>
<dbReference type="PANTHER" id="PTHR30329:SF21">
    <property type="entry name" value="LIPOPROTEIN YIAD-RELATED"/>
    <property type="match status" value="1"/>
</dbReference>
<evidence type="ECO:0000256" key="8">
    <source>
        <dbReference type="ARBA" id="ARBA00023136"/>
    </source>
</evidence>
<keyword evidence="5" id="KW-0812">Transmembrane</keyword>
<evidence type="ECO:0000259" key="11">
    <source>
        <dbReference type="PROSITE" id="PS51123"/>
    </source>
</evidence>
<dbReference type="SUPFAM" id="SSF56925">
    <property type="entry name" value="OMPA-like"/>
    <property type="match status" value="1"/>
</dbReference>
<dbReference type="Proteomes" id="UP001259340">
    <property type="component" value="Unassembled WGS sequence"/>
</dbReference>
<gene>
    <name evidence="12" type="ORF">OS133_16945</name>
    <name evidence="13" type="ORF">OS134_18095</name>
</gene>
<evidence type="ECO:0000256" key="7">
    <source>
        <dbReference type="ARBA" id="ARBA00023114"/>
    </source>
</evidence>
<comment type="similarity">
    <text evidence="2">Belongs to the outer membrane OOP (TC 1.B.6) superfamily. OmpA family.</text>
</comment>
<evidence type="ECO:0000313" key="14">
    <source>
        <dbReference type="Proteomes" id="UP001259340"/>
    </source>
</evidence>
<dbReference type="SUPFAM" id="SSF103088">
    <property type="entry name" value="OmpA-like"/>
    <property type="match status" value="1"/>
</dbReference>
<dbReference type="EMBL" id="JAPMLE010000001">
    <property type="protein sequence ID" value="MDR8525306.1"/>
    <property type="molecule type" value="Genomic_DNA"/>
</dbReference>
<dbReference type="AlphaFoldDB" id="A0AAW8NRY4"/>
<dbReference type="InterPro" id="IPR050330">
    <property type="entry name" value="Bact_OuterMem_StrucFunc"/>
</dbReference>
<sequence length="352" mass="39345">MAVATEFSDPLQQQIRTADVEQQGFYLGAKAGVASYVDSCITQGVSCSDTTFGYGLFGGYTFDQLFSIELSVNDYGSPQARGNMSNVDVNVRGAEVGVRFALPKLWRLAPYFRVGTHYIDSEQTLHSPEGISRFGYNGWRPSLALGLTYPLAKRWDLQLEYQYVNDIGSSETIESDLGFLSLGVSYRFGQPSWGGISDKTISDADMDGEFELISLDTLKDQSTPAIDSTSSALERHFKYIQKFSYDSYQLEGRQQFEKWLVTLPNEPVDIIVIGHTDSIGNAAYNQLLSERRAKAVEKMITEAFKQRHKKINSMIIQGMGELVPTDVNDTADGQASNRRVEIFVIYKQDVEQ</sequence>
<keyword evidence="7" id="KW-0626">Porin</keyword>
<keyword evidence="9" id="KW-0998">Cell outer membrane</keyword>
<dbReference type="GO" id="GO:0009279">
    <property type="term" value="C:cell outer membrane"/>
    <property type="evidence" value="ECO:0007669"/>
    <property type="project" value="UniProtKB-SubCell"/>
</dbReference>